<accession>A0A7N0UXE4</accession>
<name>A0A7N0UXE4_KALFE</name>
<evidence type="ECO:0000313" key="1">
    <source>
        <dbReference type="EnsemblPlants" id="Kaladp0087s0093.1.v1.1"/>
    </source>
</evidence>
<reference evidence="1" key="1">
    <citation type="submission" date="2021-01" db="UniProtKB">
        <authorList>
            <consortium name="EnsemblPlants"/>
        </authorList>
    </citation>
    <scope>IDENTIFICATION</scope>
</reference>
<evidence type="ECO:0000313" key="2">
    <source>
        <dbReference type="Proteomes" id="UP000594263"/>
    </source>
</evidence>
<protein>
    <submittedName>
        <fullName evidence="1">Uncharacterized protein</fullName>
    </submittedName>
</protein>
<dbReference type="AlphaFoldDB" id="A0A7N0UXE4"/>
<proteinExistence type="predicted"/>
<keyword evidence="2" id="KW-1185">Reference proteome</keyword>
<organism evidence="1 2">
    <name type="scientific">Kalanchoe fedtschenkoi</name>
    <name type="common">Lavender scallops</name>
    <name type="synonym">South American air plant</name>
    <dbReference type="NCBI Taxonomy" id="63787"/>
    <lineage>
        <taxon>Eukaryota</taxon>
        <taxon>Viridiplantae</taxon>
        <taxon>Streptophyta</taxon>
        <taxon>Embryophyta</taxon>
        <taxon>Tracheophyta</taxon>
        <taxon>Spermatophyta</taxon>
        <taxon>Magnoliopsida</taxon>
        <taxon>eudicotyledons</taxon>
        <taxon>Gunneridae</taxon>
        <taxon>Pentapetalae</taxon>
        <taxon>Saxifragales</taxon>
        <taxon>Crassulaceae</taxon>
        <taxon>Kalanchoe</taxon>
    </lineage>
</organism>
<dbReference type="Proteomes" id="UP000594263">
    <property type="component" value="Unplaced"/>
</dbReference>
<dbReference type="EnsemblPlants" id="Kaladp0087s0093.1.v1.1">
    <property type="protein sequence ID" value="Kaladp0087s0093.1.v1.1"/>
    <property type="gene ID" value="Kaladp0087s0093.v1.1"/>
</dbReference>
<dbReference type="Gramene" id="Kaladp0087s0093.1.v1.1">
    <property type="protein sequence ID" value="Kaladp0087s0093.1.v1.1"/>
    <property type="gene ID" value="Kaladp0087s0093.v1.1"/>
</dbReference>
<sequence>MDGDGAYQNFGAKMLFGSICQLREGYGLVWLATGYLSFDNNAVWICLPWTSFLLTKAMLWIQDLDDGQNVLDSQLEFIDAGLRRNCLAGVYQILI</sequence>